<gene>
    <name evidence="2" type="ORF">ACFFIC_06255</name>
</gene>
<dbReference type="PANTHER" id="PTHR42928:SF5">
    <property type="entry name" value="BLR1237 PROTEIN"/>
    <property type="match status" value="1"/>
</dbReference>
<dbReference type="PANTHER" id="PTHR42928">
    <property type="entry name" value="TRICARBOXYLATE-BINDING PROTEIN"/>
    <property type="match status" value="1"/>
</dbReference>
<evidence type="ECO:0000256" key="1">
    <source>
        <dbReference type="ARBA" id="ARBA00006987"/>
    </source>
</evidence>
<protein>
    <submittedName>
        <fullName evidence="2">Bug family tripartite tricarboxylate transporter substrate binding protein</fullName>
    </submittedName>
</protein>
<proteinExistence type="inferred from homology"/>
<dbReference type="CDD" id="cd07012">
    <property type="entry name" value="PBP2_Bug_TTT"/>
    <property type="match status" value="1"/>
</dbReference>
<dbReference type="SUPFAM" id="SSF53850">
    <property type="entry name" value="Periplasmic binding protein-like II"/>
    <property type="match status" value="1"/>
</dbReference>
<dbReference type="PIRSF" id="PIRSF017082">
    <property type="entry name" value="YflP"/>
    <property type="match status" value="1"/>
</dbReference>
<dbReference type="RefSeq" id="WP_377049309.1">
    <property type="nucleotide sequence ID" value="NZ_JBHLVZ010000003.1"/>
</dbReference>
<dbReference type="EMBL" id="JBHLVZ010000003">
    <property type="protein sequence ID" value="MFC0385154.1"/>
    <property type="molecule type" value="Genomic_DNA"/>
</dbReference>
<dbReference type="Proteomes" id="UP001589789">
    <property type="component" value="Unassembled WGS sequence"/>
</dbReference>
<dbReference type="InterPro" id="IPR005064">
    <property type="entry name" value="BUG"/>
</dbReference>
<keyword evidence="3" id="KW-1185">Reference proteome</keyword>
<organism evidence="2 3">
    <name type="scientific">Muricoccus vinaceus</name>
    <dbReference type="NCBI Taxonomy" id="424704"/>
    <lineage>
        <taxon>Bacteria</taxon>
        <taxon>Pseudomonadati</taxon>
        <taxon>Pseudomonadota</taxon>
        <taxon>Alphaproteobacteria</taxon>
        <taxon>Acetobacterales</taxon>
        <taxon>Roseomonadaceae</taxon>
        <taxon>Muricoccus</taxon>
    </lineage>
</organism>
<accession>A0ABV6IPI9</accession>
<dbReference type="InterPro" id="IPR042100">
    <property type="entry name" value="Bug_dom1"/>
</dbReference>
<sequence>MAALTGPVRAQAPATTGAAWAPDRPVRVIVPGAPGSGADIYTRAVAQRMVEITGATIVVENQAGGGGIAGILAAARAKPDGTTLLAAISGILLGPLIDRSQPYNVFTDFVPVSQFHRTAIVLLVTDATPARNLAEFTELVRASPGRFNMGNFGYGSSSHLVSEMLAKRAGGLQWQAVPFQSSPPLIRDMLAGHICCGMSDIGSAREMVLNGRLRPLAVSGSSRSPTLPDVPTFGEQGVSGLEAAIWQGMFAPAGTPDNIVAYWGRTVAEAIRRPEIAKLFGELGAEPVGNTPAEFTAFLRAERDRWGAIVEETGIRIQ</sequence>
<comment type="caution">
    <text evidence="2">The sequence shown here is derived from an EMBL/GenBank/DDBJ whole genome shotgun (WGS) entry which is preliminary data.</text>
</comment>
<dbReference type="Gene3D" id="3.40.190.150">
    <property type="entry name" value="Bordetella uptake gene, domain 1"/>
    <property type="match status" value="1"/>
</dbReference>
<name>A0ABV6IPI9_9PROT</name>
<evidence type="ECO:0000313" key="3">
    <source>
        <dbReference type="Proteomes" id="UP001589789"/>
    </source>
</evidence>
<comment type="similarity">
    <text evidence="1">Belongs to the UPF0065 (bug) family.</text>
</comment>
<evidence type="ECO:0000313" key="2">
    <source>
        <dbReference type="EMBL" id="MFC0385154.1"/>
    </source>
</evidence>
<reference evidence="2 3" key="1">
    <citation type="submission" date="2024-09" db="EMBL/GenBank/DDBJ databases">
        <authorList>
            <person name="Sun Q."/>
            <person name="Mori K."/>
        </authorList>
    </citation>
    <scope>NUCLEOTIDE SEQUENCE [LARGE SCALE GENOMIC DNA]</scope>
    <source>
        <strain evidence="2 3">CCM 7468</strain>
    </source>
</reference>
<dbReference type="Gene3D" id="3.40.190.10">
    <property type="entry name" value="Periplasmic binding protein-like II"/>
    <property type="match status" value="1"/>
</dbReference>
<dbReference type="Pfam" id="PF03401">
    <property type="entry name" value="TctC"/>
    <property type="match status" value="1"/>
</dbReference>